<dbReference type="EMBL" id="CAJPWZ010002969">
    <property type="protein sequence ID" value="CAG2249338.1"/>
    <property type="molecule type" value="Genomic_DNA"/>
</dbReference>
<evidence type="ECO:0000256" key="13">
    <source>
        <dbReference type="SAM" id="SignalP"/>
    </source>
</evidence>
<feature type="transmembrane region" description="Helical" evidence="12">
    <location>
        <begin position="152"/>
        <end position="176"/>
    </location>
</feature>
<keyword evidence="16" id="KW-1185">Reference proteome</keyword>
<evidence type="ECO:0000256" key="6">
    <source>
        <dbReference type="ARBA" id="ARBA00023136"/>
    </source>
</evidence>
<feature type="signal peptide" evidence="13">
    <location>
        <begin position="1"/>
        <end position="20"/>
    </location>
</feature>
<evidence type="ECO:0000256" key="1">
    <source>
        <dbReference type="ARBA" id="ARBA00004251"/>
    </source>
</evidence>
<dbReference type="PANTHER" id="PTHR25466:SF9">
    <property type="entry name" value="FIBRONECTIN TYPE-III DOMAIN-CONTAINING PROTEIN"/>
    <property type="match status" value="1"/>
</dbReference>
<evidence type="ECO:0000256" key="7">
    <source>
        <dbReference type="ARBA" id="ARBA00023157"/>
    </source>
</evidence>
<feature type="region of interest" description="Disordered" evidence="11">
    <location>
        <begin position="233"/>
        <end position="261"/>
    </location>
</feature>
<comment type="caution">
    <text evidence="15">The sequence shown here is derived from an EMBL/GenBank/DDBJ whole genome shotgun (WGS) entry which is preliminary data.</text>
</comment>
<evidence type="ECO:0000259" key="14">
    <source>
        <dbReference type="PROSITE" id="PS50835"/>
    </source>
</evidence>
<proteinExistence type="predicted"/>
<dbReference type="GO" id="GO:0007166">
    <property type="term" value="P:cell surface receptor signaling pathway"/>
    <property type="evidence" value="ECO:0007669"/>
    <property type="project" value="TreeGrafter"/>
</dbReference>
<evidence type="ECO:0000313" key="16">
    <source>
        <dbReference type="Proteomes" id="UP000683360"/>
    </source>
</evidence>
<feature type="compositionally biased region" description="Low complexity" evidence="11">
    <location>
        <begin position="242"/>
        <end position="257"/>
    </location>
</feature>
<dbReference type="SUPFAM" id="SSF48726">
    <property type="entry name" value="Immunoglobulin"/>
    <property type="match status" value="1"/>
</dbReference>
<evidence type="ECO:0000256" key="12">
    <source>
        <dbReference type="SAM" id="Phobius"/>
    </source>
</evidence>
<keyword evidence="7" id="KW-1015">Disulfide bond</keyword>
<evidence type="ECO:0000256" key="2">
    <source>
        <dbReference type="ARBA" id="ARBA00022475"/>
    </source>
</evidence>
<evidence type="ECO:0000256" key="4">
    <source>
        <dbReference type="ARBA" id="ARBA00022729"/>
    </source>
</evidence>
<keyword evidence="2" id="KW-1003">Cell membrane</keyword>
<keyword evidence="3 12" id="KW-0812">Transmembrane</keyword>
<dbReference type="Pfam" id="PF07686">
    <property type="entry name" value="V-set"/>
    <property type="match status" value="1"/>
</dbReference>
<evidence type="ECO:0000256" key="10">
    <source>
        <dbReference type="ARBA" id="ARBA00023319"/>
    </source>
</evidence>
<gene>
    <name evidence="15" type="ORF">MEDL_61111</name>
</gene>
<dbReference type="Proteomes" id="UP000683360">
    <property type="component" value="Unassembled WGS sequence"/>
</dbReference>
<evidence type="ECO:0000256" key="9">
    <source>
        <dbReference type="ARBA" id="ARBA00023180"/>
    </source>
</evidence>
<sequence>MEFRCLQIAVIISVFKACLSSKNNTTIYVCIGEDVTLSCPPAGFNKTISWFRRNVSKNTITTLYRGTRGKDTHLPLNTAVDVNEEKFNLTIKNLTEADNGTYQCLHDKNFTSWLFRLIIKCSGDCPIANKSNEPITTVIPQCSGGFLTSDKIIYGVVVVLLVLVLIIVSLICHAYIRNQYKRRNAPDPQTEVVRPSPVQIEMQEVSNNEEHAHEESRDLQLLSENLEKDLLNASSDDKQGDLSQTSISQSSSSLSNKSENEEDYLHPYHGFVQSKIDVHEYATVTVDAQESTEYEEITGTSKKQIVIYENLKS</sequence>
<dbReference type="OrthoDB" id="6088270at2759"/>
<dbReference type="SMART" id="SM00409">
    <property type="entry name" value="IG"/>
    <property type="match status" value="1"/>
</dbReference>
<reference evidence="15" key="1">
    <citation type="submission" date="2021-03" db="EMBL/GenBank/DDBJ databases">
        <authorList>
            <person name="Bekaert M."/>
        </authorList>
    </citation>
    <scope>NUCLEOTIDE SEQUENCE</scope>
</reference>
<feature type="domain" description="Ig-like" evidence="14">
    <location>
        <begin position="32"/>
        <end position="104"/>
    </location>
</feature>
<dbReference type="PANTHER" id="PTHR25466">
    <property type="entry name" value="T-LYMPHOCYTE ACTIVATION ANTIGEN"/>
    <property type="match status" value="1"/>
</dbReference>
<evidence type="ECO:0000256" key="11">
    <source>
        <dbReference type="SAM" id="MobiDB-lite"/>
    </source>
</evidence>
<name>A0A8S3V5L5_MYTED</name>
<dbReference type="InterPro" id="IPR036179">
    <property type="entry name" value="Ig-like_dom_sf"/>
</dbReference>
<dbReference type="InterPro" id="IPR013106">
    <property type="entry name" value="Ig_V-set"/>
</dbReference>
<dbReference type="InterPro" id="IPR007110">
    <property type="entry name" value="Ig-like_dom"/>
</dbReference>
<dbReference type="InterPro" id="IPR013783">
    <property type="entry name" value="Ig-like_fold"/>
</dbReference>
<evidence type="ECO:0000256" key="5">
    <source>
        <dbReference type="ARBA" id="ARBA00022989"/>
    </source>
</evidence>
<dbReference type="InterPro" id="IPR003599">
    <property type="entry name" value="Ig_sub"/>
</dbReference>
<evidence type="ECO:0000313" key="15">
    <source>
        <dbReference type="EMBL" id="CAG2249338.1"/>
    </source>
</evidence>
<accession>A0A8S3V5L5</accession>
<dbReference type="GO" id="GO:0071222">
    <property type="term" value="P:cellular response to lipopolysaccharide"/>
    <property type="evidence" value="ECO:0007669"/>
    <property type="project" value="TreeGrafter"/>
</dbReference>
<keyword evidence="9" id="KW-0325">Glycoprotein</keyword>
<dbReference type="Gene3D" id="2.60.40.10">
    <property type="entry name" value="Immunoglobulins"/>
    <property type="match status" value="1"/>
</dbReference>
<keyword evidence="5 12" id="KW-1133">Transmembrane helix</keyword>
<feature type="chain" id="PRO_5035764965" description="Ig-like domain-containing protein" evidence="13">
    <location>
        <begin position="21"/>
        <end position="313"/>
    </location>
</feature>
<dbReference type="PROSITE" id="PS50835">
    <property type="entry name" value="IG_LIKE"/>
    <property type="match status" value="1"/>
</dbReference>
<keyword evidence="10" id="KW-0393">Immunoglobulin domain</keyword>
<keyword evidence="8" id="KW-0675">Receptor</keyword>
<dbReference type="InterPro" id="IPR051713">
    <property type="entry name" value="T-cell_Activation_Regulation"/>
</dbReference>
<dbReference type="GO" id="GO:0009897">
    <property type="term" value="C:external side of plasma membrane"/>
    <property type="evidence" value="ECO:0007669"/>
    <property type="project" value="TreeGrafter"/>
</dbReference>
<evidence type="ECO:0000256" key="8">
    <source>
        <dbReference type="ARBA" id="ARBA00023170"/>
    </source>
</evidence>
<evidence type="ECO:0000256" key="3">
    <source>
        <dbReference type="ARBA" id="ARBA00022692"/>
    </source>
</evidence>
<dbReference type="AlphaFoldDB" id="A0A8S3V5L5"/>
<protein>
    <recommendedName>
        <fullName evidence="14">Ig-like domain-containing protein</fullName>
    </recommendedName>
</protein>
<dbReference type="GO" id="GO:0006955">
    <property type="term" value="P:immune response"/>
    <property type="evidence" value="ECO:0007669"/>
    <property type="project" value="TreeGrafter"/>
</dbReference>
<keyword evidence="6 12" id="KW-0472">Membrane</keyword>
<comment type="subcellular location">
    <subcellularLocation>
        <location evidence="1">Cell membrane</location>
        <topology evidence="1">Single-pass type I membrane protein</topology>
    </subcellularLocation>
</comment>
<organism evidence="15 16">
    <name type="scientific">Mytilus edulis</name>
    <name type="common">Blue mussel</name>
    <dbReference type="NCBI Taxonomy" id="6550"/>
    <lineage>
        <taxon>Eukaryota</taxon>
        <taxon>Metazoa</taxon>
        <taxon>Spiralia</taxon>
        <taxon>Lophotrochozoa</taxon>
        <taxon>Mollusca</taxon>
        <taxon>Bivalvia</taxon>
        <taxon>Autobranchia</taxon>
        <taxon>Pteriomorphia</taxon>
        <taxon>Mytilida</taxon>
        <taxon>Mytiloidea</taxon>
        <taxon>Mytilidae</taxon>
        <taxon>Mytilinae</taxon>
        <taxon>Mytilus</taxon>
    </lineage>
</organism>
<keyword evidence="4 13" id="KW-0732">Signal</keyword>